<evidence type="ECO:0000256" key="1">
    <source>
        <dbReference type="ARBA" id="ARBA00003687"/>
    </source>
</evidence>
<feature type="compositionally biased region" description="Low complexity" evidence="8">
    <location>
        <begin position="1"/>
        <end position="25"/>
    </location>
</feature>
<feature type="region of interest" description="Disordered" evidence="8">
    <location>
        <begin position="1"/>
        <end position="113"/>
    </location>
</feature>
<evidence type="ECO:0000256" key="5">
    <source>
        <dbReference type="ARBA" id="ARBA00023163"/>
    </source>
</evidence>
<evidence type="ECO:0000259" key="9">
    <source>
        <dbReference type="PROSITE" id="PS51742"/>
    </source>
</evidence>
<comment type="caution">
    <text evidence="10">The sequence shown here is derived from an EMBL/GenBank/DDBJ whole genome shotgun (WGS) entry which is preliminary data.</text>
</comment>
<reference evidence="10 11" key="1">
    <citation type="submission" date="2024-01" db="EMBL/GenBank/DDBJ databases">
        <title>Genome assemblies of Stephania.</title>
        <authorList>
            <person name="Yang L."/>
        </authorList>
    </citation>
    <scope>NUCLEOTIDE SEQUENCE [LARGE SCALE GENOMIC DNA]</scope>
    <source>
        <strain evidence="10">JXDWG</strain>
        <tissue evidence="10">Leaf</tissue>
    </source>
</reference>
<dbReference type="FunFam" id="3.30.1330.80:FF:000006">
    <property type="entry name" value="AT-hook motif nuclear-localized protein"/>
    <property type="match status" value="1"/>
</dbReference>
<dbReference type="PIRSF" id="PIRSF016021">
    <property type="entry name" value="ESCAROLA"/>
    <property type="match status" value="1"/>
</dbReference>
<accession>A0AAP0NNY2</accession>
<evidence type="ECO:0000256" key="4">
    <source>
        <dbReference type="ARBA" id="ARBA00023125"/>
    </source>
</evidence>
<feature type="compositionally biased region" description="Basic residues" evidence="8">
    <location>
        <begin position="28"/>
        <end position="38"/>
    </location>
</feature>
<comment type="subcellular location">
    <subcellularLocation>
        <location evidence="2 7">Nucleus</location>
    </subcellularLocation>
</comment>
<keyword evidence="3 7" id="KW-0805">Transcription regulation</keyword>
<evidence type="ECO:0000256" key="3">
    <source>
        <dbReference type="ARBA" id="ARBA00023015"/>
    </source>
</evidence>
<dbReference type="EMBL" id="JBBNAG010000008">
    <property type="protein sequence ID" value="KAK9112869.1"/>
    <property type="molecule type" value="Genomic_DNA"/>
</dbReference>
<dbReference type="GO" id="GO:0003680">
    <property type="term" value="F:minor groove of adenine-thymine-rich DNA binding"/>
    <property type="evidence" value="ECO:0007669"/>
    <property type="project" value="UniProtKB-UniRule"/>
</dbReference>
<feature type="compositionally biased region" description="Basic and acidic residues" evidence="8">
    <location>
        <begin position="83"/>
        <end position="96"/>
    </location>
</feature>
<dbReference type="PANTHER" id="PTHR31100:SF69">
    <property type="entry name" value="AT-HOOK MOTIF NUCLEAR-LOCALIZED PROTEIN 17-RELATED"/>
    <property type="match status" value="1"/>
</dbReference>
<evidence type="ECO:0000256" key="8">
    <source>
        <dbReference type="SAM" id="MobiDB-lite"/>
    </source>
</evidence>
<gene>
    <name evidence="10" type="ORF">Scep_020388</name>
</gene>
<keyword evidence="5 7" id="KW-0804">Transcription</keyword>
<dbReference type="Pfam" id="PF03479">
    <property type="entry name" value="PCC"/>
    <property type="match status" value="1"/>
</dbReference>
<evidence type="ECO:0000256" key="2">
    <source>
        <dbReference type="ARBA" id="ARBA00004123"/>
    </source>
</evidence>
<evidence type="ECO:0000256" key="7">
    <source>
        <dbReference type="PIRNR" id="PIRNR016021"/>
    </source>
</evidence>
<feature type="compositionally biased region" description="Acidic residues" evidence="8">
    <location>
        <begin position="252"/>
        <end position="261"/>
    </location>
</feature>
<dbReference type="CDD" id="cd11378">
    <property type="entry name" value="DUF296"/>
    <property type="match status" value="1"/>
</dbReference>
<feature type="domain" description="PPC" evidence="9">
    <location>
        <begin position="121"/>
        <end position="264"/>
    </location>
</feature>
<keyword evidence="11" id="KW-1185">Reference proteome</keyword>
<dbReference type="Gene3D" id="3.30.1330.80">
    <property type="entry name" value="Hypothetical protein, similar to alpha- acetolactate decarboxylase, domain 2"/>
    <property type="match status" value="1"/>
</dbReference>
<comment type="function">
    <text evidence="1 7">Transcription factor that specifically binds AT-rich DNA sequences related to the nuclear matrix attachment regions (MARs).</text>
</comment>
<dbReference type="GO" id="GO:0005634">
    <property type="term" value="C:nucleus"/>
    <property type="evidence" value="ECO:0007669"/>
    <property type="project" value="UniProtKB-SubCell"/>
</dbReference>
<dbReference type="Proteomes" id="UP001419268">
    <property type="component" value="Unassembled WGS sequence"/>
</dbReference>
<organism evidence="10 11">
    <name type="scientific">Stephania cephalantha</name>
    <dbReference type="NCBI Taxonomy" id="152367"/>
    <lineage>
        <taxon>Eukaryota</taxon>
        <taxon>Viridiplantae</taxon>
        <taxon>Streptophyta</taxon>
        <taxon>Embryophyta</taxon>
        <taxon>Tracheophyta</taxon>
        <taxon>Spermatophyta</taxon>
        <taxon>Magnoliopsida</taxon>
        <taxon>Ranunculales</taxon>
        <taxon>Menispermaceae</taxon>
        <taxon>Menispermoideae</taxon>
        <taxon>Cissampelideae</taxon>
        <taxon>Stephania</taxon>
    </lineage>
</organism>
<dbReference type="SUPFAM" id="SSF117856">
    <property type="entry name" value="AF0104/ALDC/Ptd012-like"/>
    <property type="match status" value="1"/>
</dbReference>
<evidence type="ECO:0000313" key="10">
    <source>
        <dbReference type="EMBL" id="KAK9112869.1"/>
    </source>
</evidence>
<dbReference type="InterPro" id="IPR005175">
    <property type="entry name" value="PPC_dom"/>
</dbReference>
<dbReference type="AlphaFoldDB" id="A0AAP0NNY2"/>
<dbReference type="GO" id="GO:0003700">
    <property type="term" value="F:DNA-binding transcription factor activity"/>
    <property type="evidence" value="ECO:0007669"/>
    <property type="project" value="TreeGrafter"/>
</dbReference>
<keyword evidence="4 7" id="KW-0238">DNA-binding</keyword>
<name>A0AAP0NNY2_9MAGN</name>
<dbReference type="InterPro" id="IPR014476">
    <property type="entry name" value="AHL15-29"/>
</dbReference>
<dbReference type="PANTHER" id="PTHR31100">
    <property type="entry name" value="AT-HOOK MOTIF NUCLEAR-LOCALIZED PROTEIN 15"/>
    <property type="match status" value="1"/>
</dbReference>
<sequence length="328" mass="35539">MKREQQQQQQQQQQRHQPQQQQQQELHLHHHNHNHNNNRHANPNPNPIMFATPHLQWPPTPAAPDEDDNLSRTAAAAAKKPKTAADHDGATIEVVRRPRGRPPGSKNKPKPPVVITRDAEHCAMRPHVLEIPTGVDLVDSIVRFARHRNVGLCVLSGTGSIANVSLRQPSTTPGATVTFHGRFDILSISATYLPSSPPSPSSSPLSGFAVSLAGPQGQIFGGAVAGPLVAASTVFIVATTFSSPSYHRLPAEEEEEEEDEQVQQQQQQRPSSGGGAHTSTSSEGEERGAAPPQTAETCGMSLYTGHPHLQSDVIWMPTARQPQPPPPY</sequence>
<protein>
    <recommendedName>
        <fullName evidence="7">AT-hook motif nuclear-localized protein</fullName>
    </recommendedName>
</protein>
<evidence type="ECO:0000256" key="6">
    <source>
        <dbReference type="ARBA" id="ARBA00023242"/>
    </source>
</evidence>
<evidence type="ECO:0000313" key="11">
    <source>
        <dbReference type="Proteomes" id="UP001419268"/>
    </source>
</evidence>
<proteinExistence type="predicted"/>
<dbReference type="PROSITE" id="PS51742">
    <property type="entry name" value="PPC"/>
    <property type="match status" value="1"/>
</dbReference>
<feature type="region of interest" description="Disordered" evidence="8">
    <location>
        <begin position="246"/>
        <end position="305"/>
    </location>
</feature>
<keyword evidence="6 7" id="KW-0539">Nucleus</keyword>